<reference evidence="4" key="1">
    <citation type="submission" date="2016-04" db="UniProtKB">
        <authorList>
            <consortium name="WormBaseParasite"/>
        </authorList>
    </citation>
    <scope>IDENTIFICATION</scope>
</reference>
<name>A0A158Q3J0_DRAME</name>
<protein>
    <submittedName>
        <fullName evidence="4">SEA domain-containing protein</fullName>
    </submittedName>
</protein>
<evidence type="ECO:0000313" key="2">
    <source>
        <dbReference type="Proteomes" id="UP000038040"/>
    </source>
</evidence>
<sequence>MFFLGFNAPRNFTNQKLLLNASAVINNDCQKRLNDYYNYHYQYNPRIVLNNDRLKNFYISNRNAPVIKMKIYRVASITTSDGVGRAAWRSLSDVASGLNKIYRRSSLGSIYIGSEITQYKFVPQVPALDVSFIIKISRHDVDIIELITILRHYVQQRSFDGNSLDLKSISMEKLSSI</sequence>
<dbReference type="Proteomes" id="UP000274756">
    <property type="component" value="Unassembled WGS sequence"/>
</dbReference>
<evidence type="ECO:0000313" key="1">
    <source>
        <dbReference type="EMBL" id="VDN56899.1"/>
    </source>
</evidence>
<gene>
    <name evidence="1" type="ORF">DME_LOCUS6872</name>
</gene>
<evidence type="ECO:0000313" key="3">
    <source>
        <dbReference type="Proteomes" id="UP000274756"/>
    </source>
</evidence>
<accession>A0A158Q3J0</accession>
<dbReference type="Proteomes" id="UP000038040">
    <property type="component" value="Unplaced"/>
</dbReference>
<dbReference type="AlphaFoldDB" id="A0A158Q3J0"/>
<proteinExistence type="predicted"/>
<organism evidence="2 4">
    <name type="scientific">Dracunculus medinensis</name>
    <name type="common">Guinea worm</name>
    <dbReference type="NCBI Taxonomy" id="318479"/>
    <lineage>
        <taxon>Eukaryota</taxon>
        <taxon>Metazoa</taxon>
        <taxon>Ecdysozoa</taxon>
        <taxon>Nematoda</taxon>
        <taxon>Chromadorea</taxon>
        <taxon>Rhabditida</taxon>
        <taxon>Spirurina</taxon>
        <taxon>Dracunculoidea</taxon>
        <taxon>Dracunculidae</taxon>
        <taxon>Dracunculus</taxon>
    </lineage>
</organism>
<dbReference type="OrthoDB" id="5815108at2759"/>
<keyword evidence="3" id="KW-1185">Reference proteome</keyword>
<reference evidence="1 3" key="2">
    <citation type="submission" date="2018-11" db="EMBL/GenBank/DDBJ databases">
        <authorList>
            <consortium name="Pathogen Informatics"/>
        </authorList>
    </citation>
    <scope>NUCLEOTIDE SEQUENCE [LARGE SCALE GENOMIC DNA]</scope>
</reference>
<dbReference type="WBParaSite" id="DME_0000251201-mRNA-1">
    <property type="protein sequence ID" value="DME_0000251201-mRNA-1"/>
    <property type="gene ID" value="DME_0000251201"/>
</dbReference>
<evidence type="ECO:0000313" key="4">
    <source>
        <dbReference type="WBParaSite" id="DME_0000251201-mRNA-1"/>
    </source>
</evidence>
<dbReference type="EMBL" id="UYYG01001157">
    <property type="protein sequence ID" value="VDN56899.1"/>
    <property type="molecule type" value="Genomic_DNA"/>
</dbReference>